<feature type="region of interest" description="Disordered" evidence="1">
    <location>
        <begin position="1"/>
        <end position="33"/>
    </location>
</feature>
<name>A0A229P2Z3_9BACL</name>
<evidence type="ECO:0000313" key="3">
    <source>
        <dbReference type="EMBL" id="OXM16457.1"/>
    </source>
</evidence>
<dbReference type="Proteomes" id="UP000215145">
    <property type="component" value="Unassembled WGS sequence"/>
</dbReference>
<sequence length="170" mass="19409">MSRSWERKIRRNSSQLNKQRKKSGQDLFKPNAGKVDPTAPVRFKGRNYISPILLVSVVVLFSLLPTEKGSGSQSWLLVAAYVALAVLFFLRRPYLQVGSDHVQTRRMMGDKRLNKDEIKSISVQKGYVVIQPVKGGNWVFSRVMNRYPIEQMGESLEQMAAAHGIRFDRQ</sequence>
<accession>A0A229P2Z3</accession>
<feature type="transmembrane region" description="Helical" evidence="2">
    <location>
        <begin position="48"/>
        <end position="66"/>
    </location>
</feature>
<keyword evidence="4" id="KW-1185">Reference proteome</keyword>
<evidence type="ECO:0000256" key="1">
    <source>
        <dbReference type="SAM" id="MobiDB-lite"/>
    </source>
</evidence>
<dbReference type="AlphaFoldDB" id="A0A229P2Z3"/>
<evidence type="ECO:0008006" key="5">
    <source>
        <dbReference type="Google" id="ProtNLM"/>
    </source>
</evidence>
<comment type="caution">
    <text evidence="3">The sequence shown here is derived from an EMBL/GenBank/DDBJ whole genome shotgun (WGS) entry which is preliminary data.</text>
</comment>
<feature type="transmembrane region" description="Helical" evidence="2">
    <location>
        <begin position="72"/>
        <end position="90"/>
    </location>
</feature>
<keyword evidence="2" id="KW-1133">Transmembrane helix</keyword>
<gene>
    <name evidence="3" type="ORF">CGZ75_07230</name>
</gene>
<evidence type="ECO:0000313" key="4">
    <source>
        <dbReference type="Proteomes" id="UP000215145"/>
    </source>
</evidence>
<dbReference type="OrthoDB" id="2598858at2"/>
<dbReference type="EMBL" id="NMUQ01000001">
    <property type="protein sequence ID" value="OXM16457.1"/>
    <property type="molecule type" value="Genomic_DNA"/>
</dbReference>
<evidence type="ECO:0000256" key="2">
    <source>
        <dbReference type="SAM" id="Phobius"/>
    </source>
</evidence>
<dbReference type="RefSeq" id="WP_089523542.1">
    <property type="nucleotide sequence ID" value="NZ_NMUQ01000001.1"/>
</dbReference>
<proteinExistence type="predicted"/>
<reference evidence="3 4" key="1">
    <citation type="submission" date="2017-07" db="EMBL/GenBank/DDBJ databases">
        <title>Paenibacillus herberti R33 genome sequencing and assembly.</title>
        <authorList>
            <person name="Su W."/>
        </authorList>
    </citation>
    <scope>NUCLEOTIDE SEQUENCE [LARGE SCALE GENOMIC DNA]</scope>
    <source>
        <strain evidence="3 4">R33</strain>
    </source>
</reference>
<keyword evidence="2" id="KW-0812">Transmembrane</keyword>
<organism evidence="3 4">
    <name type="scientific">Paenibacillus herberti</name>
    <dbReference type="NCBI Taxonomy" id="1619309"/>
    <lineage>
        <taxon>Bacteria</taxon>
        <taxon>Bacillati</taxon>
        <taxon>Bacillota</taxon>
        <taxon>Bacilli</taxon>
        <taxon>Bacillales</taxon>
        <taxon>Paenibacillaceae</taxon>
        <taxon>Paenibacillus</taxon>
    </lineage>
</organism>
<keyword evidence="2" id="KW-0472">Membrane</keyword>
<protein>
    <recommendedName>
        <fullName evidence="5">Methyltransferase</fullName>
    </recommendedName>
</protein>